<evidence type="ECO:0000256" key="2">
    <source>
        <dbReference type="ARBA" id="ARBA00010254"/>
    </source>
</evidence>
<gene>
    <name evidence="8" type="ORF">MICPUCDRAFT_18951</name>
</gene>
<dbReference type="GO" id="GO:0019843">
    <property type="term" value="F:rRNA binding"/>
    <property type="evidence" value="ECO:0007669"/>
    <property type="project" value="UniProtKB-KW"/>
</dbReference>
<sequence>MTLARSPARVAAPVQITAKQTLEGKVVSVGLEKSAVMQVARKVPHPRYLKLINKTKKFTFHDEDNSCQVGMVVQIEACRPMSKSKKFTLKKICSDAGCAAE</sequence>
<organism evidence="9">
    <name type="scientific">Micromonas pusilla (strain CCMP1545)</name>
    <name type="common">Picoplanktonic green alga</name>
    <dbReference type="NCBI Taxonomy" id="564608"/>
    <lineage>
        <taxon>Eukaryota</taxon>
        <taxon>Viridiplantae</taxon>
        <taxon>Chlorophyta</taxon>
        <taxon>Mamiellophyceae</taxon>
        <taxon>Mamiellales</taxon>
        <taxon>Mamiellaceae</taxon>
        <taxon>Micromonas</taxon>
    </lineage>
</organism>
<dbReference type="GO" id="GO:0006412">
    <property type="term" value="P:translation"/>
    <property type="evidence" value="ECO:0007669"/>
    <property type="project" value="InterPro"/>
</dbReference>
<evidence type="ECO:0000256" key="6">
    <source>
        <dbReference type="ARBA" id="ARBA00023274"/>
    </source>
</evidence>
<dbReference type="SUPFAM" id="SSF50249">
    <property type="entry name" value="Nucleic acid-binding proteins"/>
    <property type="match status" value="1"/>
</dbReference>
<dbReference type="OMA" id="YSAHYET"/>
<dbReference type="EMBL" id="GG663742">
    <property type="protein sequence ID" value="EEH55069.1"/>
    <property type="molecule type" value="Genomic_DNA"/>
</dbReference>
<dbReference type="InterPro" id="IPR000266">
    <property type="entry name" value="Ribosomal_uS17"/>
</dbReference>
<keyword evidence="4" id="KW-0694">RNA-binding</keyword>
<dbReference type="NCBIfam" id="NF004123">
    <property type="entry name" value="PRK05610.1"/>
    <property type="match status" value="1"/>
</dbReference>
<keyword evidence="3" id="KW-0699">rRNA-binding</keyword>
<dbReference type="CDD" id="cd00364">
    <property type="entry name" value="Ribosomal_uS17"/>
    <property type="match status" value="1"/>
</dbReference>
<dbReference type="Pfam" id="PF00366">
    <property type="entry name" value="Ribosomal_S17"/>
    <property type="match status" value="1"/>
</dbReference>
<keyword evidence="9" id="KW-1185">Reference proteome</keyword>
<evidence type="ECO:0000256" key="7">
    <source>
        <dbReference type="ARBA" id="ARBA00035251"/>
    </source>
</evidence>
<protein>
    <recommendedName>
        <fullName evidence="7">Small ribosomal subunit protein uS17c</fullName>
    </recommendedName>
</protein>
<evidence type="ECO:0000256" key="3">
    <source>
        <dbReference type="ARBA" id="ARBA00022730"/>
    </source>
</evidence>
<reference evidence="8 9" key="1">
    <citation type="journal article" date="2009" name="Science">
        <title>Green evolution and dynamic adaptations revealed by genomes of the marine picoeukaryotes Micromonas.</title>
        <authorList>
            <person name="Worden A.Z."/>
            <person name="Lee J.H."/>
            <person name="Mock T."/>
            <person name="Rouze P."/>
            <person name="Simmons M.P."/>
            <person name="Aerts A.L."/>
            <person name="Allen A.E."/>
            <person name="Cuvelier M.L."/>
            <person name="Derelle E."/>
            <person name="Everett M.V."/>
            <person name="Foulon E."/>
            <person name="Grimwood J."/>
            <person name="Gundlach H."/>
            <person name="Henrissat B."/>
            <person name="Napoli C."/>
            <person name="McDonald S.M."/>
            <person name="Parker M.S."/>
            <person name="Rombauts S."/>
            <person name="Salamov A."/>
            <person name="Von Dassow P."/>
            <person name="Badger J.H."/>
            <person name="Coutinho P.M."/>
            <person name="Demir E."/>
            <person name="Dubchak I."/>
            <person name="Gentemann C."/>
            <person name="Eikrem W."/>
            <person name="Gready J.E."/>
            <person name="John U."/>
            <person name="Lanier W."/>
            <person name="Lindquist E.A."/>
            <person name="Lucas S."/>
            <person name="Mayer K.F."/>
            <person name="Moreau H."/>
            <person name="Not F."/>
            <person name="Otillar R."/>
            <person name="Panaud O."/>
            <person name="Pangilinan J."/>
            <person name="Paulsen I."/>
            <person name="Piegu B."/>
            <person name="Poliakov A."/>
            <person name="Robbens S."/>
            <person name="Schmutz J."/>
            <person name="Toulza E."/>
            <person name="Wyss T."/>
            <person name="Zelensky A."/>
            <person name="Zhou K."/>
            <person name="Armbrust E.V."/>
            <person name="Bhattacharya D."/>
            <person name="Goodenough U.W."/>
            <person name="Van de Peer Y."/>
            <person name="Grigoriev I.V."/>
        </authorList>
    </citation>
    <scope>NUCLEOTIDE SEQUENCE [LARGE SCALE GENOMIC DNA]</scope>
    <source>
        <strain evidence="8 9">CCMP1545</strain>
    </source>
</reference>
<keyword evidence="5" id="KW-0689">Ribosomal protein</keyword>
<accession>C1MYM3</accession>
<dbReference type="GO" id="GO:0022627">
    <property type="term" value="C:cytosolic small ribosomal subunit"/>
    <property type="evidence" value="ECO:0007669"/>
    <property type="project" value="TreeGrafter"/>
</dbReference>
<dbReference type="AlphaFoldDB" id="C1MYM3"/>
<evidence type="ECO:0000313" key="9">
    <source>
        <dbReference type="Proteomes" id="UP000001876"/>
    </source>
</evidence>
<keyword evidence="6" id="KW-0687">Ribonucleoprotein</keyword>
<proteinExistence type="inferred from homology"/>
<evidence type="ECO:0000256" key="4">
    <source>
        <dbReference type="ARBA" id="ARBA00022884"/>
    </source>
</evidence>
<dbReference type="KEGG" id="mpp:MICPUCDRAFT_18951"/>
<dbReference type="Proteomes" id="UP000001876">
    <property type="component" value="Unassembled WGS sequence"/>
</dbReference>
<dbReference type="PANTHER" id="PTHR10744:SF1">
    <property type="entry name" value="SMALL RIBOSOMAL SUBUNIT PROTEIN US17M"/>
    <property type="match status" value="1"/>
</dbReference>
<dbReference type="PANTHER" id="PTHR10744">
    <property type="entry name" value="40S RIBOSOMAL PROTEIN S11 FAMILY MEMBER"/>
    <property type="match status" value="1"/>
</dbReference>
<dbReference type="InterPro" id="IPR012340">
    <property type="entry name" value="NA-bd_OB-fold"/>
</dbReference>
<evidence type="ECO:0000256" key="1">
    <source>
        <dbReference type="ARBA" id="ARBA00002932"/>
    </source>
</evidence>
<comment type="similarity">
    <text evidence="2">Belongs to the universal ribosomal protein uS17 family.</text>
</comment>
<dbReference type="STRING" id="564608.C1MYM3"/>
<dbReference type="RefSeq" id="XP_003060300.1">
    <property type="nucleotide sequence ID" value="XM_003060254.1"/>
</dbReference>
<dbReference type="GeneID" id="9685683"/>
<dbReference type="OrthoDB" id="274752at2759"/>
<evidence type="ECO:0000256" key="5">
    <source>
        <dbReference type="ARBA" id="ARBA00022980"/>
    </source>
</evidence>
<dbReference type="Gene3D" id="2.40.50.140">
    <property type="entry name" value="Nucleic acid-binding proteins"/>
    <property type="match status" value="1"/>
</dbReference>
<dbReference type="GO" id="GO:0003735">
    <property type="term" value="F:structural constituent of ribosome"/>
    <property type="evidence" value="ECO:0007669"/>
    <property type="project" value="InterPro"/>
</dbReference>
<comment type="function">
    <text evidence="1">One of the primary rRNA binding proteins, it binds specifically to the 5'-end of 16S ribosomal RNA.</text>
</comment>
<dbReference type="eggNOG" id="KOG1740">
    <property type="taxonomic scope" value="Eukaryota"/>
</dbReference>
<dbReference type="PRINTS" id="PR00973">
    <property type="entry name" value="RIBOSOMALS17"/>
</dbReference>
<dbReference type="InterPro" id="IPR019984">
    <property type="entry name" value="Ribosomal_uS17_bact/chlr"/>
</dbReference>
<dbReference type="HAMAP" id="MF_01345_B">
    <property type="entry name" value="Ribosomal_uS17_B"/>
    <property type="match status" value="1"/>
</dbReference>
<name>C1MYM3_MICPC</name>
<evidence type="ECO:0000313" key="8">
    <source>
        <dbReference type="EMBL" id="EEH55069.1"/>
    </source>
</evidence>